<dbReference type="OrthoDB" id="120856at2"/>
<feature type="chain" id="PRO_5024335437" evidence="1">
    <location>
        <begin position="20"/>
        <end position="144"/>
    </location>
</feature>
<evidence type="ECO:0000313" key="4">
    <source>
        <dbReference type="Proteomes" id="UP000306402"/>
    </source>
</evidence>
<dbReference type="InterPro" id="IPR032710">
    <property type="entry name" value="NTF2-like_dom_sf"/>
</dbReference>
<keyword evidence="4" id="KW-1185">Reference proteome</keyword>
<dbReference type="InterPro" id="IPR027843">
    <property type="entry name" value="DUF4440"/>
</dbReference>
<name>A0A5R9KV97_9BACT</name>
<feature type="domain" description="DUF4440" evidence="2">
    <location>
        <begin position="30"/>
        <end position="137"/>
    </location>
</feature>
<gene>
    <name evidence="3" type="ORF">FEN17_11230</name>
</gene>
<evidence type="ECO:0000313" key="3">
    <source>
        <dbReference type="EMBL" id="TLV00080.1"/>
    </source>
</evidence>
<dbReference type="Pfam" id="PF14534">
    <property type="entry name" value="DUF4440"/>
    <property type="match status" value="1"/>
</dbReference>
<dbReference type="SUPFAM" id="SSF54427">
    <property type="entry name" value="NTF2-like"/>
    <property type="match status" value="1"/>
</dbReference>
<dbReference type="AlphaFoldDB" id="A0A5R9KV97"/>
<comment type="caution">
    <text evidence="3">The sequence shown here is derived from an EMBL/GenBank/DDBJ whole genome shotgun (WGS) entry which is preliminary data.</text>
</comment>
<evidence type="ECO:0000256" key="1">
    <source>
        <dbReference type="SAM" id="SignalP"/>
    </source>
</evidence>
<reference evidence="3 4" key="1">
    <citation type="submission" date="2019-05" db="EMBL/GenBank/DDBJ databases">
        <authorList>
            <person name="Qu J.-H."/>
        </authorList>
    </citation>
    <scope>NUCLEOTIDE SEQUENCE [LARGE SCALE GENOMIC DNA]</scope>
    <source>
        <strain evidence="3 4">T17</strain>
    </source>
</reference>
<keyword evidence="1" id="KW-0732">Signal</keyword>
<dbReference type="EMBL" id="VCEJ01000004">
    <property type="protein sequence ID" value="TLV00080.1"/>
    <property type="molecule type" value="Genomic_DNA"/>
</dbReference>
<proteinExistence type="predicted"/>
<organism evidence="3 4">
    <name type="scientific">Dyadobacter luticola</name>
    <dbReference type="NCBI Taxonomy" id="1979387"/>
    <lineage>
        <taxon>Bacteria</taxon>
        <taxon>Pseudomonadati</taxon>
        <taxon>Bacteroidota</taxon>
        <taxon>Cytophagia</taxon>
        <taxon>Cytophagales</taxon>
        <taxon>Spirosomataceae</taxon>
        <taxon>Dyadobacter</taxon>
    </lineage>
</organism>
<sequence>MKNWLFAALLLSVATLASAQSARDKEQIMARLNTQVADWNKGNIPAFMKAYWESDSLMFVGKTGITYGYKATYQGYLKRYPDLAAMGKLKFTYLNFSFPGPGVAFVVGKFHLTRPKKGDLEGHYTLLWKKIKGKWLIVCDHTSG</sequence>
<feature type="signal peptide" evidence="1">
    <location>
        <begin position="1"/>
        <end position="19"/>
    </location>
</feature>
<dbReference type="Proteomes" id="UP000306402">
    <property type="component" value="Unassembled WGS sequence"/>
</dbReference>
<dbReference type="RefSeq" id="WP_138365462.1">
    <property type="nucleotide sequence ID" value="NZ_VCEJ01000004.1"/>
</dbReference>
<dbReference type="Gene3D" id="3.10.450.50">
    <property type="match status" value="1"/>
</dbReference>
<accession>A0A5R9KV97</accession>
<protein>
    <submittedName>
        <fullName evidence="3">DUF4440 domain-containing protein</fullName>
    </submittedName>
</protein>
<evidence type="ECO:0000259" key="2">
    <source>
        <dbReference type="Pfam" id="PF14534"/>
    </source>
</evidence>